<feature type="region of interest" description="Disordered" evidence="1">
    <location>
        <begin position="93"/>
        <end position="120"/>
    </location>
</feature>
<dbReference type="SUPFAM" id="SSF54001">
    <property type="entry name" value="Cysteine proteinases"/>
    <property type="match status" value="1"/>
</dbReference>
<evidence type="ECO:0000313" key="3">
    <source>
        <dbReference type="Proteomes" id="UP000324897"/>
    </source>
</evidence>
<reference evidence="2 3" key="1">
    <citation type="journal article" date="2019" name="Sci. Rep.">
        <title>A high-quality genome of Eragrostis curvula grass provides insights into Poaceae evolution and supports new strategies to enhance forage quality.</title>
        <authorList>
            <person name="Carballo J."/>
            <person name="Santos B.A.C.M."/>
            <person name="Zappacosta D."/>
            <person name="Garbus I."/>
            <person name="Selva J.P."/>
            <person name="Gallo C.A."/>
            <person name="Diaz A."/>
            <person name="Albertini E."/>
            <person name="Caccamo M."/>
            <person name="Echenique V."/>
        </authorList>
    </citation>
    <scope>NUCLEOTIDE SEQUENCE [LARGE SCALE GENOMIC DNA]</scope>
    <source>
        <strain evidence="3">cv. Victoria</strain>
        <tissue evidence="2">Leaf</tissue>
    </source>
</reference>
<dbReference type="InterPro" id="IPR038765">
    <property type="entry name" value="Papain-like_cys_pep_sf"/>
</dbReference>
<sequence>MSSPDSCSSTNYAVLEQHKNVQPRISAEQIAHPPPGQSIQTKAKMPQDVEEAIAMCATGFDSIRRMCDEMDLNLKELARLVAESRKRKLNLITEGDKEAEEHQDRRERGTYGKDVPRQERLKSMQLEAPSDVPELSGSSSGCKLTLAPPILSAPLNHAVDVSRIQVKMMAKASLNPTPDPLAAEYYETASNWINGGATEKDLAREWVVVPAKSPIRITGARFRDVLLRNSNLDITAVAAIVRLFREIEVLMNQHGEIKPNKHYVTPEWAEYITGVSLDDETTKQFFKSDSSIYQTRMVDMIMVPVRTLTGWACYSIDIESRVLTVLDPLLLQDSPQEFFSFHETKAKLVLGQAVKCMAQFTGQSDLLDHKWCFKIQVLDSPKCEPWDSAIYALNCMRWFERRNQNFAELDISTVHMDTTAGFYTRVDFAFKMLHMSANKAKLPAGLPLP</sequence>
<gene>
    <name evidence="2" type="ORF">EJB05_38160</name>
</gene>
<comment type="caution">
    <text evidence="2">The sequence shown here is derived from an EMBL/GenBank/DDBJ whole genome shotgun (WGS) entry which is preliminary data.</text>
</comment>
<name>A0A5J9TTF5_9POAL</name>
<dbReference type="Proteomes" id="UP000324897">
    <property type="component" value="Unassembled WGS sequence"/>
</dbReference>
<accession>A0A5J9TTF5</accession>
<dbReference type="AlphaFoldDB" id="A0A5J9TTF5"/>
<keyword evidence="3" id="KW-1185">Reference proteome</keyword>
<evidence type="ECO:0000256" key="1">
    <source>
        <dbReference type="SAM" id="MobiDB-lite"/>
    </source>
</evidence>
<evidence type="ECO:0000313" key="2">
    <source>
        <dbReference type="EMBL" id="TVU14676.1"/>
    </source>
</evidence>
<proteinExistence type="predicted"/>
<dbReference type="EMBL" id="RWGY01000031">
    <property type="protein sequence ID" value="TVU14676.1"/>
    <property type="molecule type" value="Genomic_DNA"/>
</dbReference>
<dbReference type="Gramene" id="TVU14676">
    <property type="protein sequence ID" value="TVU14676"/>
    <property type="gene ID" value="EJB05_38160"/>
</dbReference>
<feature type="compositionally biased region" description="Basic and acidic residues" evidence="1">
    <location>
        <begin position="94"/>
        <end position="120"/>
    </location>
</feature>
<dbReference type="OrthoDB" id="10564191at2759"/>
<organism evidence="2 3">
    <name type="scientific">Eragrostis curvula</name>
    <name type="common">weeping love grass</name>
    <dbReference type="NCBI Taxonomy" id="38414"/>
    <lineage>
        <taxon>Eukaryota</taxon>
        <taxon>Viridiplantae</taxon>
        <taxon>Streptophyta</taxon>
        <taxon>Embryophyta</taxon>
        <taxon>Tracheophyta</taxon>
        <taxon>Spermatophyta</taxon>
        <taxon>Magnoliopsida</taxon>
        <taxon>Liliopsida</taxon>
        <taxon>Poales</taxon>
        <taxon>Poaceae</taxon>
        <taxon>PACMAD clade</taxon>
        <taxon>Chloridoideae</taxon>
        <taxon>Eragrostideae</taxon>
        <taxon>Eragrostidinae</taxon>
        <taxon>Eragrostis</taxon>
    </lineage>
</organism>
<protein>
    <submittedName>
        <fullName evidence="2">Uncharacterized protein</fullName>
    </submittedName>
</protein>